<dbReference type="InterPro" id="IPR003795">
    <property type="entry name" value="DUF192"/>
</dbReference>
<feature type="signal peptide" evidence="1">
    <location>
        <begin position="1"/>
        <end position="21"/>
    </location>
</feature>
<accession>A0A9D5UCY6</accession>
<reference evidence="2 3" key="1">
    <citation type="submission" date="2020-08" db="EMBL/GenBank/DDBJ databases">
        <title>A Genomic Blueprint of the Chicken Gut Microbiome.</title>
        <authorList>
            <person name="Gilroy R."/>
            <person name="Ravi A."/>
            <person name="Getino M."/>
            <person name="Pursley I."/>
            <person name="Horton D.L."/>
            <person name="Alikhan N.-F."/>
            <person name="Baker D."/>
            <person name="Gharbi K."/>
            <person name="Hall N."/>
            <person name="Watson M."/>
            <person name="Adriaenssens E.M."/>
            <person name="Foster-Nyarko E."/>
            <person name="Jarju S."/>
            <person name="Secka A."/>
            <person name="Antonio M."/>
            <person name="Oren A."/>
            <person name="Chaudhuri R."/>
            <person name="La Ragione R.M."/>
            <person name="Hildebrand F."/>
            <person name="Pallen M.J."/>
        </authorList>
    </citation>
    <scope>NUCLEOTIDE SEQUENCE [LARGE SCALE GENOMIC DNA]</scope>
    <source>
        <strain evidence="2 3">Sa1BUA8</strain>
    </source>
</reference>
<comment type="caution">
    <text evidence="2">The sequence shown here is derived from an EMBL/GenBank/DDBJ whole genome shotgun (WGS) entry which is preliminary data.</text>
</comment>
<gene>
    <name evidence="2" type="ORF">H9623_15590</name>
</gene>
<protein>
    <submittedName>
        <fullName evidence="2">DUF192 domain-containing protein</fullName>
    </submittedName>
</protein>
<evidence type="ECO:0000313" key="3">
    <source>
        <dbReference type="Proteomes" id="UP000822993"/>
    </source>
</evidence>
<dbReference type="AlphaFoldDB" id="A0A9D5UCY6"/>
<dbReference type="RefSeq" id="WP_193720934.1">
    <property type="nucleotide sequence ID" value="NZ_JACSPN010000023.1"/>
</dbReference>
<keyword evidence="3" id="KW-1185">Reference proteome</keyword>
<dbReference type="Gene3D" id="2.60.120.1140">
    <property type="entry name" value="Protein of unknown function DUF192"/>
    <property type="match status" value="1"/>
</dbReference>
<dbReference type="Pfam" id="PF02643">
    <property type="entry name" value="DUF192"/>
    <property type="match status" value="1"/>
</dbReference>
<dbReference type="Proteomes" id="UP000822993">
    <property type="component" value="Unassembled WGS sequence"/>
</dbReference>
<dbReference type="PANTHER" id="PTHR37953">
    <property type="entry name" value="UPF0127 PROTEIN MJ1496"/>
    <property type="match status" value="1"/>
</dbReference>
<keyword evidence="1" id="KW-0732">Signal</keyword>
<organism evidence="2 3">
    <name type="scientific">Oerskovia douganii</name>
    <dbReference type="NCBI Taxonomy" id="2762210"/>
    <lineage>
        <taxon>Bacteria</taxon>
        <taxon>Bacillati</taxon>
        <taxon>Actinomycetota</taxon>
        <taxon>Actinomycetes</taxon>
        <taxon>Micrococcales</taxon>
        <taxon>Cellulomonadaceae</taxon>
        <taxon>Oerskovia</taxon>
    </lineage>
</organism>
<dbReference type="PROSITE" id="PS51257">
    <property type="entry name" value="PROKAR_LIPOPROTEIN"/>
    <property type="match status" value="1"/>
</dbReference>
<evidence type="ECO:0000256" key="1">
    <source>
        <dbReference type="SAM" id="SignalP"/>
    </source>
</evidence>
<proteinExistence type="predicted"/>
<dbReference type="PANTHER" id="PTHR37953:SF1">
    <property type="entry name" value="UPF0127 PROTEIN MJ1496"/>
    <property type="match status" value="1"/>
</dbReference>
<sequence>MRRTASVLAALVLLSGCGAPTSTVTIGEQTFTVEVARTPDAQRAGLSDRDDVPAGTGMLFPFDEPGPREVWMARTRVPLDIAWILDSQLVAVETLPPCELDVVTDCPTYASPGDVDTLLEVPAGALGKVEVGETVQVLTQ</sequence>
<dbReference type="InterPro" id="IPR038695">
    <property type="entry name" value="Saro_0823-like_sf"/>
</dbReference>
<feature type="chain" id="PRO_5038343130" evidence="1">
    <location>
        <begin position="22"/>
        <end position="140"/>
    </location>
</feature>
<name>A0A9D5UCY6_9CELL</name>
<evidence type="ECO:0000313" key="2">
    <source>
        <dbReference type="EMBL" id="MBE7701716.1"/>
    </source>
</evidence>
<dbReference type="EMBL" id="JACSPN010000023">
    <property type="protein sequence ID" value="MBE7701716.1"/>
    <property type="molecule type" value="Genomic_DNA"/>
</dbReference>